<dbReference type="Proteomes" id="UP001157006">
    <property type="component" value="Chromosome 4"/>
</dbReference>
<dbReference type="AlphaFoldDB" id="A0AAV1AK43"/>
<protein>
    <submittedName>
        <fullName evidence="1">Uncharacterized protein</fullName>
    </submittedName>
</protein>
<reference evidence="1 2" key="1">
    <citation type="submission" date="2023-01" db="EMBL/GenBank/DDBJ databases">
        <authorList>
            <person name="Kreplak J."/>
        </authorList>
    </citation>
    <scope>NUCLEOTIDE SEQUENCE [LARGE SCALE GENOMIC DNA]</scope>
</reference>
<dbReference type="EMBL" id="OX451739">
    <property type="protein sequence ID" value="CAI8609375.1"/>
    <property type="molecule type" value="Genomic_DNA"/>
</dbReference>
<evidence type="ECO:0000313" key="2">
    <source>
        <dbReference type="Proteomes" id="UP001157006"/>
    </source>
</evidence>
<organism evidence="1 2">
    <name type="scientific">Vicia faba</name>
    <name type="common">Broad bean</name>
    <name type="synonym">Faba vulgaris</name>
    <dbReference type="NCBI Taxonomy" id="3906"/>
    <lineage>
        <taxon>Eukaryota</taxon>
        <taxon>Viridiplantae</taxon>
        <taxon>Streptophyta</taxon>
        <taxon>Embryophyta</taxon>
        <taxon>Tracheophyta</taxon>
        <taxon>Spermatophyta</taxon>
        <taxon>Magnoliopsida</taxon>
        <taxon>eudicotyledons</taxon>
        <taxon>Gunneridae</taxon>
        <taxon>Pentapetalae</taxon>
        <taxon>rosids</taxon>
        <taxon>fabids</taxon>
        <taxon>Fabales</taxon>
        <taxon>Fabaceae</taxon>
        <taxon>Papilionoideae</taxon>
        <taxon>50 kb inversion clade</taxon>
        <taxon>NPAAA clade</taxon>
        <taxon>Hologalegina</taxon>
        <taxon>IRL clade</taxon>
        <taxon>Fabeae</taxon>
        <taxon>Vicia</taxon>
    </lineage>
</organism>
<proteinExistence type="predicted"/>
<evidence type="ECO:0000313" key="1">
    <source>
        <dbReference type="EMBL" id="CAI8609375.1"/>
    </source>
</evidence>
<gene>
    <name evidence="1" type="ORF">VFH_IV130000</name>
</gene>
<name>A0AAV1AK43_VICFA</name>
<sequence length="107" mass="11988">MILPAEEVIEEEVEKKDNQPQIRKIKDMEKSTQDLFIGFIQKGSKMLASALNNKVIEEPSDVEVLEEKDLQVEAVVEAILKSRGIESATNTQAPKVIVGVEKLQKLQ</sequence>
<accession>A0AAV1AK43</accession>
<keyword evidence="2" id="KW-1185">Reference proteome</keyword>